<proteinExistence type="predicted"/>
<evidence type="ECO:0000313" key="3">
    <source>
        <dbReference type="Proteomes" id="UP000243459"/>
    </source>
</evidence>
<reference evidence="3" key="1">
    <citation type="journal article" date="2017" name="Nat. Commun.">
        <title>The asparagus genome sheds light on the origin and evolution of a young Y chromosome.</title>
        <authorList>
            <person name="Harkess A."/>
            <person name="Zhou J."/>
            <person name="Xu C."/>
            <person name="Bowers J.E."/>
            <person name="Van der Hulst R."/>
            <person name="Ayyampalayam S."/>
            <person name="Mercati F."/>
            <person name="Riccardi P."/>
            <person name="McKain M.R."/>
            <person name="Kakrana A."/>
            <person name="Tang H."/>
            <person name="Ray J."/>
            <person name="Groenendijk J."/>
            <person name="Arikit S."/>
            <person name="Mathioni S.M."/>
            <person name="Nakano M."/>
            <person name="Shan H."/>
            <person name="Telgmann-Rauber A."/>
            <person name="Kanno A."/>
            <person name="Yue Z."/>
            <person name="Chen H."/>
            <person name="Li W."/>
            <person name="Chen Y."/>
            <person name="Xu X."/>
            <person name="Zhang Y."/>
            <person name="Luo S."/>
            <person name="Chen H."/>
            <person name="Gao J."/>
            <person name="Mao Z."/>
            <person name="Pires J.C."/>
            <person name="Luo M."/>
            <person name="Kudrna D."/>
            <person name="Wing R.A."/>
            <person name="Meyers B.C."/>
            <person name="Yi K."/>
            <person name="Kong H."/>
            <person name="Lavrijsen P."/>
            <person name="Sunseri F."/>
            <person name="Falavigna A."/>
            <person name="Ye Y."/>
            <person name="Leebens-Mack J.H."/>
            <person name="Chen G."/>
        </authorList>
    </citation>
    <scope>NUCLEOTIDE SEQUENCE [LARGE SCALE GENOMIC DNA]</scope>
    <source>
        <strain evidence="3">cv. DH0086</strain>
    </source>
</reference>
<feature type="compositionally biased region" description="Basic residues" evidence="1">
    <location>
        <begin position="133"/>
        <end position="143"/>
    </location>
</feature>
<sequence length="143" mass="15686">MNCRALTTLLRSGGVGGEVFRQGARMEWSTAAEGVGQGGCGWGELERDEKRRDVLARRIGSARLPLVGRSRRIYVRGKGAGGWSGRGRGSVQRRWFLLARQLVRRTVQLRLAVPGSSKVRDQSRSAGGGGEVKRKRRRSVGVQ</sequence>
<dbReference type="Proteomes" id="UP000243459">
    <property type="component" value="Chromosome 1"/>
</dbReference>
<protein>
    <submittedName>
        <fullName evidence="2">Uncharacterized protein</fullName>
    </submittedName>
</protein>
<gene>
    <name evidence="2" type="ORF">A4U43_C01F27860</name>
</gene>
<feature type="region of interest" description="Disordered" evidence="1">
    <location>
        <begin position="114"/>
        <end position="143"/>
    </location>
</feature>
<name>A0A5P1FSX8_ASPOF</name>
<dbReference type="AlphaFoldDB" id="A0A5P1FSX8"/>
<evidence type="ECO:0000256" key="1">
    <source>
        <dbReference type="SAM" id="MobiDB-lite"/>
    </source>
</evidence>
<dbReference type="Gramene" id="ONK81328">
    <property type="protein sequence ID" value="ONK81328"/>
    <property type="gene ID" value="A4U43_C01F27860"/>
</dbReference>
<keyword evidence="3" id="KW-1185">Reference proteome</keyword>
<accession>A0A5P1FSX8</accession>
<dbReference type="EMBL" id="CM007381">
    <property type="protein sequence ID" value="ONK81328.1"/>
    <property type="molecule type" value="Genomic_DNA"/>
</dbReference>
<organism evidence="2 3">
    <name type="scientific">Asparagus officinalis</name>
    <name type="common">Garden asparagus</name>
    <dbReference type="NCBI Taxonomy" id="4686"/>
    <lineage>
        <taxon>Eukaryota</taxon>
        <taxon>Viridiplantae</taxon>
        <taxon>Streptophyta</taxon>
        <taxon>Embryophyta</taxon>
        <taxon>Tracheophyta</taxon>
        <taxon>Spermatophyta</taxon>
        <taxon>Magnoliopsida</taxon>
        <taxon>Liliopsida</taxon>
        <taxon>Asparagales</taxon>
        <taxon>Asparagaceae</taxon>
        <taxon>Asparagoideae</taxon>
        <taxon>Asparagus</taxon>
    </lineage>
</organism>
<evidence type="ECO:0000313" key="2">
    <source>
        <dbReference type="EMBL" id="ONK81328.1"/>
    </source>
</evidence>